<sequence length="265" mass="29160">MSGPTYMQFHLAFLLPVVAMLLAAATVTRTRTIRSTVWPVGRPIYWTGVAIVTLVAVIYTTPWDNYLIARGVWGYGDGRTIAHLGFAPVGEYAFFVIQPILTALWLGQLTLRPGWPELSGLGKIADWGRVLEVGRLGLGLRLIGVVAAVSIGVFGGLALATPDTFYLGAILVWAAPVLFVQWVVGLPQLLYQRRTVALGVAVPTLYLWIIDRVALATGIWYISPTYTTGIELFGLPIEEALFFLVTNLFVVQGLVLFRWVVDRWA</sequence>
<dbReference type="RefSeq" id="WP_137275976.1">
    <property type="nucleotide sequence ID" value="NZ_QKNX01000002.1"/>
</dbReference>
<keyword evidence="10" id="KW-1185">Reference proteome</keyword>
<evidence type="ECO:0000256" key="1">
    <source>
        <dbReference type="ARBA" id="ARBA00004141"/>
    </source>
</evidence>
<gene>
    <name evidence="9" type="ORF">DM868_06070</name>
</gene>
<dbReference type="GO" id="GO:0045436">
    <property type="term" value="F:lycopene beta cyclase activity"/>
    <property type="evidence" value="ECO:0007669"/>
    <property type="project" value="UniProtKB-ARBA"/>
</dbReference>
<dbReference type="EMBL" id="QKNX01000002">
    <property type="protein sequence ID" value="TKR26058.1"/>
    <property type="molecule type" value="Genomic_DNA"/>
</dbReference>
<feature type="transmembrane region" description="Helical" evidence="8">
    <location>
        <begin position="6"/>
        <end position="24"/>
    </location>
</feature>
<keyword evidence="7" id="KW-0413">Isomerase</keyword>
<evidence type="ECO:0000256" key="3">
    <source>
        <dbReference type="ARBA" id="ARBA00022692"/>
    </source>
</evidence>
<comment type="subcellular location">
    <subcellularLocation>
        <location evidence="1">Membrane</location>
        <topology evidence="1">Multi-pass membrane protein</topology>
    </subcellularLocation>
</comment>
<feature type="transmembrane region" description="Helical" evidence="8">
    <location>
        <begin position="196"/>
        <end position="221"/>
    </location>
</feature>
<evidence type="ECO:0000313" key="9">
    <source>
        <dbReference type="EMBL" id="TKR26058.1"/>
    </source>
</evidence>
<feature type="transmembrane region" description="Helical" evidence="8">
    <location>
        <begin position="44"/>
        <end position="61"/>
    </location>
</feature>
<keyword evidence="5 8" id="KW-1133">Transmembrane helix</keyword>
<evidence type="ECO:0000313" key="10">
    <source>
        <dbReference type="Proteomes" id="UP000308037"/>
    </source>
</evidence>
<proteinExistence type="predicted"/>
<name>A0A4U5JDW3_9EURY</name>
<comment type="pathway">
    <text evidence="2">Carotenoid biosynthesis.</text>
</comment>
<dbReference type="AlphaFoldDB" id="A0A4U5JDW3"/>
<accession>A0A4U5JDW3</accession>
<dbReference type="GO" id="GO:0016020">
    <property type="term" value="C:membrane"/>
    <property type="evidence" value="ECO:0007669"/>
    <property type="project" value="UniProtKB-SubCell"/>
</dbReference>
<keyword evidence="3 8" id="KW-0812">Transmembrane</keyword>
<evidence type="ECO:0000256" key="6">
    <source>
        <dbReference type="ARBA" id="ARBA00023136"/>
    </source>
</evidence>
<evidence type="ECO:0000256" key="7">
    <source>
        <dbReference type="ARBA" id="ARBA00023235"/>
    </source>
</evidence>
<evidence type="ECO:0000256" key="2">
    <source>
        <dbReference type="ARBA" id="ARBA00004829"/>
    </source>
</evidence>
<comment type="caution">
    <text evidence="9">The sequence shown here is derived from an EMBL/GenBank/DDBJ whole genome shotgun (WGS) entry which is preliminary data.</text>
</comment>
<dbReference type="Proteomes" id="UP000308037">
    <property type="component" value="Unassembled WGS sequence"/>
</dbReference>
<evidence type="ECO:0000256" key="8">
    <source>
        <dbReference type="SAM" id="Phobius"/>
    </source>
</evidence>
<feature type="transmembrane region" description="Helical" evidence="8">
    <location>
        <begin position="241"/>
        <end position="261"/>
    </location>
</feature>
<evidence type="ECO:0000256" key="4">
    <source>
        <dbReference type="ARBA" id="ARBA00022746"/>
    </source>
</evidence>
<keyword evidence="6 8" id="KW-0472">Membrane</keyword>
<dbReference type="NCBIfam" id="TIGR03462">
    <property type="entry name" value="CarR_dom_SF"/>
    <property type="match status" value="2"/>
</dbReference>
<organism evidence="9 10">
    <name type="scientific">Natronomonas salsuginis</name>
    <dbReference type="NCBI Taxonomy" id="2217661"/>
    <lineage>
        <taxon>Archaea</taxon>
        <taxon>Methanobacteriati</taxon>
        <taxon>Methanobacteriota</taxon>
        <taxon>Stenosarchaea group</taxon>
        <taxon>Halobacteria</taxon>
        <taxon>Halobacteriales</taxon>
        <taxon>Natronomonadaceae</taxon>
        <taxon>Natronomonas</taxon>
    </lineage>
</organism>
<dbReference type="GO" id="GO:0016117">
    <property type="term" value="P:carotenoid biosynthetic process"/>
    <property type="evidence" value="ECO:0007669"/>
    <property type="project" value="UniProtKB-KW"/>
</dbReference>
<dbReference type="OrthoDB" id="241129at2157"/>
<reference evidence="9 10" key="1">
    <citation type="submission" date="2019-04" db="EMBL/GenBank/DDBJ databases">
        <title>Natronomonas sp. F20-122 a newhaloarchaeon isolated from a saline saltern of Isla Bacuta, Huelva, Spain.</title>
        <authorList>
            <person name="Duran-Viseras A."/>
            <person name="Sanchez-Porro C."/>
            <person name="Ventosa A."/>
        </authorList>
    </citation>
    <scope>NUCLEOTIDE SEQUENCE [LARGE SCALE GENOMIC DNA]</scope>
    <source>
        <strain evidence="9 10">F20-122</strain>
    </source>
</reference>
<dbReference type="InterPro" id="IPR017825">
    <property type="entry name" value="Lycopene_cyclase_dom"/>
</dbReference>
<protein>
    <submittedName>
        <fullName evidence="9">Lycopene cyclase domain-containing protein</fullName>
    </submittedName>
</protein>
<dbReference type="GO" id="GO:0016872">
    <property type="term" value="F:intramolecular lyase activity"/>
    <property type="evidence" value="ECO:0007669"/>
    <property type="project" value="InterPro"/>
</dbReference>
<feature type="transmembrane region" description="Helical" evidence="8">
    <location>
        <begin position="165"/>
        <end position="184"/>
    </location>
</feature>
<feature type="transmembrane region" description="Helical" evidence="8">
    <location>
        <begin position="138"/>
        <end position="159"/>
    </location>
</feature>
<keyword evidence="4" id="KW-0125">Carotenoid biosynthesis</keyword>
<evidence type="ECO:0000256" key="5">
    <source>
        <dbReference type="ARBA" id="ARBA00022989"/>
    </source>
</evidence>
<feature type="transmembrane region" description="Helical" evidence="8">
    <location>
        <begin position="81"/>
        <end position="106"/>
    </location>
</feature>